<dbReference type="GO" id="GO:0005634">
    <property type="term" value="C:nucleus"/>
    <property type="evidence" value="ECO:0007669"/>
    <property type="project" value="UniProtKB-SubCell"/>
</dbReference>
<evidence type="ECO:0000256" key="5">
    <source>
        <dbReference type="ARBA" id="ARBA00022833"/>
    </source>
</evidence>
<keyword evidence="7" id="KW-0539">Nucleus</keyword>
<organism evidence="10 11">
    <name type="scientific">Branchiostoma floridae</name>
    <name type="common">Florida lancelet</name>
    <name type="synonym">Amphioxus</name>
    <dbReference type="NCBI Taxonomy" id="7739"/>
    <lineage>
        <taxon>Eukaryota</taxon>
        <taxon>Metazoa</taxon>
        <taxon>Chordata</taxon>
        <taxon>Cephalochordata</taxon>
        <taxon>Leptocardii</taxon>
        <taxon>Amphioxiformes</taxon>
        <taxon>Branchiostomatidae</taxon>
        <taxon>Branchiostoma</taxon>
    </lineage>
</organism>
<comment type="subcellular location">
    <subcellularLocation>
        <location evidence="1">Nucleus</location>
    </subcellularLocation>
</comment>
<dbReference type="GO" id="GO:0003677">
    <property type="term" value="F:DNA binding"/>
    <property type="evidence" value="ECO:0007669"/>
    <property type="project" value="UniProtKB-KW"/>
</dbReference>
<keyword evidence="6" id="KW-0238">DNA-binding</keyword>
<dbReference type="FunFam" id="3.30.160.60:FF:002068">
    <property type="entry name" value="LD31554p"/>
    <property type="match status" value="1"/>
</dbReference>
<sequence>MSRQQEFICGLSQEVTIAVLPRLNMEELMFELNRRIQNLDKENSIKDRLVSILRDMMSEEYGQLERKTEESIPGKEQESIIMQKTIPKAYAKTLLTETSTPDASLQSSGLDIESSKEINNTSNEVLTHNKELVLNAVQVQLTSTLPSSDSSMVQMSTAVDCGIKEEEAAMMSEDEAGRACHDELNVDTPTFSMQELDTINPMGDSRIEKPMSSEWTPDYDDVHVKMDSHESEDDQIGQISLDQDRDCMTGLVNSGNKQSLKVNFEETVSCEPIATQDQDSENRMSPLSNKNLGIVCKRYVCNSCGFTTSYAHKFSKHRQRHMRGKSFICGECGYRASYKSRLVYHMRTHSGDKPFKCNECHYQASLKGSLVEHMKKHGSQEPYSCELCDYQTLRKYHFERHMKYHAGVKTYKCEECDYRTVDKATLIRHMRCHTGERPYSCNECDYKASLKATLLRHVRKKHQ</sequence>
<gene>
    <name evidence="11 12" type="primary">LOC118431949</name>
</gene>
<dbReference type="OMA" id="SLHMMQH"/>
<dbReference type="RefSeq" id="XP_035699291.1">
    <property type="nucleotide sequence ID" value="XM_035843398.1"/>
</dbReference>
<dbReference type="InterPro" id="IPR013087">
    <property type="entry name" value="Znf_C2H2_type"/>
</dbReference>
<dbReference type="RefSeq" id="XP_035699290.1">
    <property type="nucleotide sequence ID" value="XM_035843397.1"/>
</dbReference>
<proteinExistence type="predicted"/>
<keyword evidence="5" id="KW-0862">Zinc</keyword>
<evidence type="ECO:0000256" key="1">
    <source>
        <dbReference type="ARBA" id="ARBA00004123"/>
    </source>
</evidence>
<protein>
    <submittedName>
        <fullName evidence="11 12">Histone-lysine N-methyltransferase PRDM9-like isoform X2</fullName>
    </submittedName>
</protein>
<dbReference type="Pfam" id="PF13909">
    <property type="entry name" value="zf-H2C2_5"/>
    <property type="match status" value="1"/>
</dbReference>
<dbReference type="PANTHER" id="PTHR24392">
    <property type="entry name" value="ZINC FINGER PROTEIN"/>
    <property type="match status" value="1"/>
</dbReference>
<name>A0A9J7NDD2_BRAFL</name>
<evidence type="ECO:0000313" key="11">
    <source>
        <dbReference type="RefSeq" id="XP_035699290.1"/>
    </source>
</evidence>
<dbReference type="PROSITE" id="PS50157">
    <property type="entry name" value="ZINC_FINGER_C2H2_2"/>
    <property type="match status" value="6"/>
</dbReference>
<evidence type="ECO:0000256" key="4">
    <source>
        <dbReference type="ARBA" id="ARBA00022771"/>
    </source>
</evidence>
<feature type="domain" description="C2H2-type" evidence="9">
    <location>
        <begin position="327"/>
        <end position="354"/>
    </location>
</feature>
<accession>A0A9J7NDD2</accession>
<reference evidence="10" key="1">
    <citation type="journal article" date="2020" name="Nat. Ecol. Evol.">
        <title>Deeply conserved synteny resolves early events in vertebrate evolution.</title>
        <authorList>
            <person name="Simakov O."/>
            <person name="Marletaz F."/>
            <person name="Yue J.X."/>
            <person name="O'Connell B."/>
            <person name="Jenkins J."/>
            <person name="Brandt A."/>
            <person name="Calef R."/>
            <person name="Tung C.H."/>
            <person name="Huang T.K."/>
            <person name="Schmutz J."/>
            <person name="Satoh N."/>
            <person name="Yu J.K."/>
            <person name="Putnam N.H."/>
            <person name="Green R.E."/>
            <person name="Rokhsar D.S."/>
        </authorList>
    </citation>
    <scope>NUCLEOTIDE SEQUENCE [LARGE SCALE GENOMIC DNA]</scope>
    <source>
        <strain evidence="10">S238N-H82</strain>
    </source>
</reference>
<evidence type="ECO:0000256" key="6">
    <source>
        <dbReference type="ARBA" id="ARBA00023125"/>
    </source>
</evidence>
<dbReference type="FunFam" id="3.30.160.60:FF:003711">
    <property type="match status" value="1"/>
</dbReference>
<feature type="domain" description="C2H2-type" evidence="9">
    <location>
        <begin position="383"/>
        <end position="410"/>
    </location>
</feature>
<feature type="domain" description="C2H2-type" evidence="9">
    <location>
        <begin position="299"/>
        <end position="326"/>
    </location>
</feature>
<dbReference type="SUPFAM" id="SSF57667">
    <property type="entry name" value="beta-beta-alpha zinc fingers"/>
    <property type="match status" value="4"/>
</dbReference>
<dbReference type="GO" id="GO:0008270">
    <property type="term" value="F:zinc ion binding"/>
    <property type="evidence" value="ECO:0007669"/>
    <property type="project" value="UniProtKB-KW"/>
</dbReference>
<feature type="domain" description="C2H2-type" evidence="9">
    <location>
        <begin position="355"/>
        <end position="382"/>
    </location>
</feature>
<dbReference type="SMART" id="SM00355">
    <property type="entry name" value="ZnF_C2H2"/>
    <property type="match status" value="6"/>
</dbReference>
<evidence type="ECO:0000313" key="10">
    <source>
        <dbReference type="Proteomes" id="UP000001554"/>
    </source>
</evidence>
<dbReference type="FunFam" id="3.30.160.60:FF:002755">
    <property type="entry name" value="Uncharacterized protein"/>
    <property type="match status" value="1"/>
</dbReference>
<dbReference type="Gene3D" id="3.30.160.60">
    <property type="entry name" value="Classic Zinc Finger"/>
    <property type="match status" value="5"/>
</dbReference>
<dbReference type="FunFam" id="3.30.160.60:FF:001349">
    <property type="entry name" value="Uncharacterized protein"/>
    <property type="match status" value="1"/>
</dbReference>
<evidence type="ECO:0000259" key="9">
    <source>
        <dbReference type="PROSITE" id="PS50157"/>
    </source>
</evidence>
<reference evidence="11 12" key="2">
    <citation type="submission" date="2025-04" db="UniProtKB">
        <authorList>
            <consortium name="RefSeq"/>
        </authorList>
    </citation>
    <scope>IDENTIFICATION</scope>
    <source>
        <strain evidence="11 12">S238N-H82</strain>
        <tissue evidence="11 12">Testes</tissue>
    </source>
</reference>
<feature type="domain" description="C2H2-type" evidence="9">
    <location>
        <begin position="411"/>
        <end position="438"/>
    </location>
</feature>
<dbReference type="FunFam" id="3.30.160.60:FF:000910">
    <property type="entry name" value="Uncharacterized protein"/>
    <property type="match status" value="1"/>
</dbReference>
<evidence type="ECO:0000256" key="7">
    <source>
        <dbReference type="ARBA" id="ARBA00023242"/>
    </source>
</evidence>
<dbReference type="GeneID" id="118431949"/>
<keyword evidence="3" id="KW-0677">Repeat</keyword>
<dbReference type="Proteomes" id="UP000001554">
    <property type="component" value="Chromosome 15"/>
</dbReference>
<keyword evidence="4 8" id="KW-0863">Zinc-finger</keyword>
<feature type="domain" description="C2H2-type" evidence="9">
    <location>
        <begin position="439"/>
        <end position="463"/>
    </location>
</feature>
<dbReference type="PANTHER" id="PTHR24392:SF31">
    <property type="entry name" value="C2H2-TYPE DOMAIN-CONTAINING PROTEIN"/>
    <property type="match status" value="1"/>
</dbReference>
<dbReference type="AlphaFoldDB" id="A0A9J7NDD2"/>
<keyword evidence="2" id="KW-0479">Metal-binding</keyword>
<dbReference type="InterPro" id="IPR036236">
    <property type="entry name" value="Znf_C2H2_sf"/>
</dbReference>
<keyword evidence="10" id="KW-1185">Reference proteome</keyword>
<evidence type="ECO:0000256" key="3">
    <source>
        <dbReference type="ARBA" id="ARBA00022737"/>
    </source>
</evidence>
<dbReference type="Pfam" id="PF00096">
    <property type="entry name" value="zf-C2H2"/>
    <property type="match status" value="1"/>
</dbReference>
<evidence type="ECO:0000256" key="2">
    <source>
        <dbReference type="ARBA" id="ARBA00022723"/>
    </source>
</evidence>
<evidence type="ECO:0000256" key="8">
    <source>
        <dbReference type="PROSITE-ProRule" id="PRU00042"/>
    </source>
</evidence>
<evidence type="ECO:0000313" key="12">
    <source>
        <dbReference type="RefSeq" id="XP_035699291.1"/>
    </source>
</evidence>